<keyword evidence="4" id="KW-1185">Reference proteome</keyword>
<feature type="region of interest" description="Disordered" evidence="1">
    <location>
        <begin position="61"/>
        <end position="338"/>
    </location>
</feature>
<feature type="compositionally biased region" description="Polar residues" evidence="1">
    <location>
        <begin position="69"/>
        <end position="90"/>
    </location>
</feature>
<dbReference type="EMBL" id="ADAS02000063">
    <property type="protein sequence ID" value="OAV92481.1"/>
    <property type="molecule type" value="Genomic_DNA"/>
</dbReference>
<feature type="compositionally biased region" description="Polar residues" evidence="1">
    <location>
        <begin position="230"/>
        <end position="258"/>
    </location>
</feature>
<feature type="compositionally biased region" description="Gly residues" evidence="1">
    <location>
        <begin position="298"/>
        <end position="320"/>
    </location>
</feature>
<dbReference type="Proteomes" id="UP000005240">
    <property type="component" value="Unassembled WGS sequence"/>
</dbReference>
<dbReference type="AlphaFoldDB" id="A0A0C4EYG5"/>
<dbReference type="OMA" id="KSENRMA"/>
<evidence type="ECO:0000313" key="2">
    <source>
        <dbReference type="EMBL" id="OAV92481.1"/>
    </source>
</evidence>
<organism evidence="2">
    <name type="scientific">Puccinia triticina (isolate 1-1 / race 1 (BBBD))</name>
    <name type="common">Brown leaf rust fungus</name>
    <dbReference type="NCBI Taxonomy" id="630390"/>
    <lineage>
        <taxon>Eukaryota</taxon>
        <taxon>Fungi</taxon>
        <taxon>Dikarya</taxon>
        <taxon>Basidiomycota</taxon>
        <taxon>Pucciniomycotina</taxon>
        <taxon>Pucciniomycetes</taxon>
        <taxon>Pucciniales</taxon>
        <taxon>Pucciniaceae</taxon>
        <taxon>Puccinia</taxon>
    </lineage>
</organism>
<feature type="compositionally biased region" description="Low complexity" evidence="1">
    <location>
        <begin position="179"/>
        <end position="199"/>
    </location>
</feature>
<dbReference type="OrthoDB" id="2507759at2759"/>
<sequence length="338" mass="32948">MLSSAPRQFYVLLFTSHVLLLAFAPLFTLGLPLGSSLSSITDFLNSWLGINGGQSPNEIGLLPCIPKGTHNSPPKTTSWNNKHTKGNTVISESGSTSYSSSSYSSSDPPSKDGSSSSNGSGGSADAMGSMDTLLNSSGLNDITGTPNSSVLDGDASTDTNSGEGSMTDLDSDLGGSEVNSGLGTSGSGSSEASSLGNSTTGNDETFGGHGAESKNPDSNSSPDTMAGSELGSTTDSGIGSKGSGQPTLGSSTHSESNNPGGGGTEDHKTAGTGGGGGSHDRGSKTGTGSGDSTALGKPGPGNSGSGDKPGPGPGGSGNGGDTNTDTDSEPEEDCDGDD</sequence>
<dbReference type="STRING" id="630390.A0A0C4EYG5"/>
<protein>
    <submittedName>
        <fullName evidence="2 3">Uncharacterized protein</fullName>
    </submittedName>
</protein>
<proteinExistence type="predicted"/>
<reference evidence="2" key="2">
    <citation type="submission" date="2016-05" db="EMBL/GenBank/DDBJ databases">
        <title>Comparative analysis highlights variable genome content of wheat rusts and divergence of the mating loci.</title>
        <authorList>
            <person name="Cuomo C.A."/>
            <person name="Bakkeren G."/>
            <person name="Szabo L."/>
            <person name="Khalil H."/>
            <person name="Joly D."/>
            <person name="Goldberg J."/>
            <person name="Young S."/>
            <person name="Zeng Q."/>
            <person name="Fellers J."/>
        </authorList>
    </citation>
    <scope>NUCLEOTIDE SEQUENCE [LARGE SCALE GENOMIC DNA]</scope>
    <source>
        <strain evidence="2">1-1 BBBD Race 1</strain>
    </source>
</reference>
<gene>
    <name evidence="2" type="ORF">PTTG_05865</name>
</gene>
<feature type="compositionally biased region" description="Low complexity" evidence="1">
    <location>
        <begin position="91"/>
        <end position="131"/>
    </location>
</feature>
<evidence type="ECO:0000256" key="1">
    <source>
        <dbReference type="SAM" id="MobiDB-lite"/>
    </source>
</evidence>
<name>A0A0C4EYG5_PUCT1</name>
<reference evidence="2" key="1">
    <citation type="submission" date="2009-11" db="EMBL/GenBank/DDBJ databases">
        <authorList>
            <consortium name="The Broad Institute Genome Sequencing Platform"/>
            <person name="Ward D."/>
            <person name="Feldgarden M."/>
            <person name="Earl A."/>
            <person name="Young S.K."/>
            <person name="Zeng Q."/>
            <person name="Koehrsen M."/>
            <person name="Alvarado L."/>
            <person name="Berlin A."/>
            <person name="Bochicchio J."/>
            <person name="Borenstein D."/>
            <person name="Chapman S.B."/>
            <person name="Chen Z."/>
            <person name="Engels R."/>
            <person name="Freedman E."/>
            <person name="Gellesch M."/>
            <person name="Goldberg J."/>
            <person name="Griggs A."/>
            <person name="Gujja S."/>
            <person name="Heilman E."/>
            <person name="Heiman D."/>
            <person name="Hepburn T."/>
            <person name="Howarth C."/>
            <person name="Jen D."/>
            <person name="Larson L."/>
            <person name="Lewis B."/>
            <person name="Mehta T."/>
            <person name="Park D."/>
            <person name="Pearson M."/>
            <person name="Roberts A."/>
            <person name="Saif S."/>
            <person name="Shea T."/>
            <person name="Shenoy N."/>
            <person name="Sisk P."/>
            <person name="Stolte C."/>
            <person name="Sykes S."/>
            <person name="Thomson T."/>
            <person name="Walk T."/>
            <person name="White J."/>
            <person name="Yandava C."/>
            <person name="Izard J."/>
            <person name="Baranova O.V."/>
            <person name="Blanton J.M."/>
            <person name="Tanner A.C."/>
            <person name="Dewhirst F.E."/>
            <person name="Haas B."/>
            <person name="Nusbaum C."/>
            <person name="Birren B."/>
        </authorList>
    </citation>
    <scope>NUCLEOTIDE SEQUENCE [LARGE SCALE GENOMIC DNA]</scope>
    <source>
        <strain evidence="2">1-1 BBBD Race 1</strain>
    </source>
</reference>
<evidence type="ECO:0000313" key="3">
    <source>
        <dbReference type="EnsemblFungi" id="PTTG_05865-t43_1-p1"/>
    </source>
</evidence>
<dbReference type="EnsemblFungi" id="PTTG_05865-t43_1">
    <property type="protein sequence ID" value="PTTG_05865-t43_1-p1"/>
    <property type="gene ID" value="PTTG_05865"/>
</dbReference>
<evidence type="ECO:0000313" key="4">
    <source>
        <dbReference type="Proteomes" id="UP000005240"/>
    </source>
</evidence>
<dbReference type="VEuPathDB" id="FungiDB:PTTG_05865"/>
<feature type="compositionally biased region" description="Polar residues" evidence="1">
    <location>
        <begin position="132"/>
        <end position="164"/>
    </location>
</feature>
<feature type="compositionally biased region" description="Acidic residues" evidence="1">
    <location>
        <begin position="324"/>
        <end position="338"/>
    </location>
</feature>
<feature type="compositionally biased region" description="Low complexity" evidence="1">
    <location>
        <begin position="284"/>
        <end position="297"/>
    </location>
</feature>
<reference evidence="3" key="4">
    <citation type="submission" date="2025-05" db="UniProtKB">
        <authorList>
            <consortium name="EnsemblFungi"/>
        </authorList>
    </citation>
    <scope>IDENTIFICATION</scope>
    <source>
        <strain evidence="3">isolate 1-1 / race 1 (BBBD)</strain>
    </source>
</reference>
<accession>A0A0C4EYG5</accession>
<reference evidence="3 4" key="3">
    <citation type="journal article" date="2017" name="G3 (Bethesda)">
        <title>Comparative analysis highlights variable genome content of wheat rusts and divergence of the mating loci.</title>
        <authorList>
            <person name="Cuomo C.A."/>
            <person name="Bakkeren G."/>
            <person name="Khalil H.B."/>
            <person name="Panwar V."/>
            <person name="Joly D."/>
            <person name="Linning R."/>
            <person name="Sakthikumar S."/>
            <person name="Song X."/>
            <person name="Adiconis X."/>
            <person name="Fan L."/>
            <person name="Goldberg J.M."/>
            <person name="Levin J.Z."/>
            <person name="Young S."/>
            <person name="Zeng Q."/>
            <person name="Anikster Y."/>
            <person name="Bruce M."/>
            <person name="Wang M."/>
            <person name="Yin C."/>
            <person name="McCallum B."/>
            <person name="Szabo L.J."/>
            <person name="Hulbert S."/>
            <person name="Chen X."/>
            <person name="Fellers J.P."/>
        </authorList>
    </citation>
    <scope>NUCLEOTIDE SEQUENCE</scope>
    <source>
        <strain evidence="4">Isolate 1-1 / race 1 (BBBD)</strain>
        <strain evidence="3">isolate 1-1 / race 1 (BBBD)</strain>
    </source>
</reference>